<organism evidence="1 2">
    <name type="scientific">Gossypium arboreum</name>
    <name type="common">Tree cotton</name>
    <name type="synonym">Gossypium nanking</name>
    <dbReference type="NCBI Taxonomy" id="29729"/>
    <lineage>
        <taxon>Eukaryota</taxon>
        <taxon>Viridiplantae</taxon>
        <taxon>Streptophyta</taxon>
        <taxon>Embryophyta</taxon>
        <taxon>Tracheophyta</taxon>
        <taxon>Spermatophyta</taxon>
        <taxon>Magnoliopsida</taxon>
        <taxon>eudicotyledons</taxon>
        <taxon>Gunneridae</taxon>
        <taxon>Pentapetalae</taxon>
        <taxon>rosids</taxon>
        <taxon>malvids</taxon>
        <taxon>Malvales</taxon>
        <taxon>Malvaceae</taxon>
        <taxon>Malvoideae</taxon>
        <taxon>Gossypium</taxon>
    </lineage>
</organism>
<reference evidence="2" key="1">
    <citation type="submission" date="2014-09" db="EMBL/GenBank/DDBJ databases">
        <authorList>
            <person name="Mudge J."/>
            <person name="Ramaraj T."/>
            <person name="Lindquist I.E."/>
            <person name="Bharti A.K."/>
            <person name="Sundararajan A."/>
            <person name="Cameron C.T."/>
            <person name="Woodward J.E."/>
            <person name="May G.D."/>
            <person name="Brubaker C."/>
            <person name="Broadhvest J."/>
            <person name="Wilkins T.A."/>
        </authorList>
    </citation>
    <scope>NUCLEOTIDE SEQUENCE</scope>
    <source>
        <strain evidence="2">cv. AKA8401</strain>
    </source>
</reference>
<gene>
    <name evidence="1" type="ORF">F383_12173</name>
</gene>
<evidence type="ECO:0000313" key="1">
    <source>
        <dbReference type="EMBL" id="KHG28309.1"/>
    </source>
</evidence>
<dbReference type="AlphaFoldDB" id="A0A0B0PV65"/>
<proteinExistence type="predicted"/>
<keyword evidence="2" id="KW-1185">Reference proteome</keyword>
<sequence length="83" mass="9166">MNSDHSTSSDATYITNSDYLTSLNFLIPSDMSLVSSTIPKVQTGFFSLAHCTSIAIARDIVDGDHNIIHAYNSTIRHNIHNKQ</sequence>
<accession>A0A0B0PV65</accession>
<protein>
    <submittedName>
        <fullName evidence="1">Protein transport sec1</fullName>
    </submittedName>
</protein>
<dbReference type="EMBL" id="KN444452">
    <property type="protein sequence ID" value="KHG28309.1"/>
    <property type="molecule type" value="Genomic_DNA"/>
</dbReference>
<dbReference type="Proteomes" id="UP000032142">
    <property type="component" value="Unassembled WGS sequence"/>
</dbReference>
<evidence type="ECO:0000313" key="2">
    <source>
        <dbReference type="Proteomes" id="UP000032142"/>
    </source>
</evidence>
<name>A0A0B0PV65_GOSAR</name>